<feature type="transmembrane region" description="Helical" evidence="4">
    <location>
        <begin position="76"/>
        <end position="94"/>
    </location>
</feature>
<comment type="similarity">
    <text evidence="1">Belongs to the sterol desaturase family.</text>
</comment>
<dbReference type="GO" id="GO:0016119">
    <property type="term" value="P:carotene metabolic process"/>
    <property type="evidence" value="ECO:0007669"/>
    <property type="project" value="TreeGrafter"/>
</dbReference>
<name>A0A9X2KZF6_9FLAO</name>
<gene>
    <name evidence="5" type="ORF">MKO06_14920</name>
</gene>
<evidence type="ECO:0000256" key="3">
    <source>
        <dbReference type="ARBA" id="ARBA00023002"/>
    </source>
</evidence>
<evidence type="ECO:0000256" key="4">
    <source>
        <dbReference type="SAM" id="Phobius"/>
    </source>
</evidence>
<keyword evidence="2" id="KW-0125">Carotenoid biosynthesis</keyword>
<dbReference type="InterPro" id="IPR045019">
    <property type="entry name" value="BETA-OHASE-like"/>
</dbReference>
<accession>A0A9X2KZF6</accession>
<dbReference type="RefSeq" id="WP_241552073.1">
    <property type="nucleotide sequence ID" value="NZ_JANCNS010000003.1"/>
</dbReference>
<keyword evidence="4" id="KW-1133">Transmembrane helix</keyword>
<evidence type="ECO:0000313" key="5">
    <source>
        <dbReference type="EMBL" id="MCP9201200.1"/>
    </source>
</evidence>
<feature type="transmembrane region" description="Helical" evidence="4">
    <location>
        <begin position="53"/>
        <end position="70"/>
    </location>
</feature>
<dbReference type="AlphaFoldDB" id="A0A9X2KZF6"/>
<protein>
    <submittedName>
        <fullName evidence="5">Sterol desaturase family protein</fullName>
    </submittedName>
</protein>
<sequence>MNIFLWIAIFLGTFIVMEGMAWFTHKYVMHGFLWSLHKDHHHKKHSSWWERNDLFFVFYALVSIGCFLFYDKIWQGLLPIGFGILAYGITYFTVHDIFIHQRFKLFRNANNKYAKGIRRAHKMHHKHLGKDDGECFGMLFVPFKYFKK</sequence>
<organism evidence="5 6">
    <name type="scientific">Christiangramia oceanisediminis</name>
    <dbReference type="NCBI Taxonomy" id="2920386"/>
    <lineage>
        <taxon>Bacteria</taxon>
        <taxon>Pseudomonadati</taxon>
        <taxon>Bacteroidota</taxon>
        <taxon>Flavobacteriia</taxon>
        <taxon>Flavobacteriales</taxon>
        <taxon>Flavobacteriaceae</taxon>
        <taxon>Christiangramia</taxon>
    </lineage>
</organism>
<dbReference type="GO" id="GO:0016123">
    <property type="term" value="P:xanthophyll biosynthetic process"/>
    <property type="evidence" value="ECO:0007669"/>
    <property type="project" value="TreeGrafter"/>
</dbReference>
<keyword evidence="6" id="KW-1185">Reference proteome</keyword>
<comment type="caution">
    <text evidence="5">The sequence shown here is derived from an EMBL/GenBank/DDBJ whole genome shotgun (WGS) entry which is preliminary data.</text>
</comment>
<feature type="transmembrane region" description="Helical" evidence="4">
    <location>
        <begin position="6"/>
        <end position="24"/>
    </location>
</feature>
<keyword evidence="3" id="KW-0560">Oxidoreductase</keyword>
<evidence type="ECO:0000256" key="1">
    <source>
        <dbReference type="ARBA" id="ARBA00009324"/>
    </source>
</evidence>
<keyword evidence="4" id="KW-0812">Transmembrane</keyword>
<dbReference type="PANTHER" id="PTHR31899:SF9">
    <property type="entry name" value="BETA-CAROTENE 3-HYDROXYLASE 1, CHLOROPLASTIC"/>
    <property type="match status" value="1"/>
</dbReference>
<reference evidence="5" key="1">
    <citation type="submission" date="2022-07" db="EMBL/GenBank/DDBJ databases">
        <title>Gramela sediminis sp. nov., isolated from deep-sea sediment of the Indian Ocean.</title>
        <authorList>
            <person name="Shi H."/>
        </authorList>
    </citation>
    <scope>NUCLEOTIDE SEQUENCE</scope>
    <source>
        <strain evidence="5">GC03-9</strain>
    </source>
</reference>
<dbReference type="PANTHER" id="PTHR31899">
    <property type="entry name" value="BETA-CAROTENE 3-HYDROXYLASE 1, CHLOROPLASTIC"/>
    <property type="match status" value="1"/>
</dbReference>
<keyword evidence="4" id="KW-0472">Membrane</keyword>
<dbReference type="Proteomes" id="UP001155280">
    <property type="component" value="Unassembled WGS sequence"/>
</dbReference>
<evidence type="ECO:0000256" key="2">
    <source>
        <dbReference type="ARBA" id="ARBA00022746"/>
    </source>
</evidence>
<proteinExistence type="inferred from homology"/>
<dbReference type="EMBL" id="JANCNS010000003">
    <property type="protein sequence ID" value="MCP9201200.1"/>
    <property type="molecule type" value="Genomic_DNA"/>
</dbReference>
<evidence type="ECO:0000313" key="6">
    <source>
        <dbReference type="Proteomes" id="UP001155280"/>
    </source>
</evidence>
<dbReference type="GO" id="GO:0010291">
    <property type="term" value="F:beta-carotene 3-hydroxylase activity"/>
    <property type="evidence" value="ECO:0007669"/>
    <property type="project" value="TreeGrafter"/>
</dbReference>